<protein>
    <submittedName>
        <fullName evidence="1">Uncharacterized protein</fullName>
    </submittedName>
</protein>
<organism evidence="1 2">
    <name type="scientific">Deinandra increscens subsp. villosa</name>
    <dbReference type="NCBI Taxonomy" id="3103831"/>
    <lineage>
        <taxon>Eukaryota</taxon>
        <taxon>Viridiplantae</taxon>
        <taxon>Streptophyta</taxon>
        <taxon>Embryophyta</taxon>
        <taxon>Tracheophyta</taxon>
        <taxon>Spermatophyta</taxon>
        <taxon>Magnoliopsida</taxon>
        <taxon>eudicotyledons</taxon>
        <taxon>Gunneridae</taxon>
        <taxon>Pentapetalae</taxon>
        <taxon>asterids</taxon>
        <taxon>campanulids</taxon>
        <taxon>Asterales</taxon>
        <taxon>Asteraceae</taxon>
        <taxon>Asteroideae</taxon>
        <taxon>Heliantheae alliance</taxon>
        <taxon>Madieae</taxon>
        <taxon>Madiinae</taxon>
        <taxon>Deinandra</taxon>
    </lineage>
</organism>
<dbReference type="Gene3D" id="2.40.50.140">
    <property type="entry name" value="Nucleic acid-binding proteins"/>
    <property type="match status" value="1"/>
</dbReference>
<reference evidence="1 2" key="1">
    <citation type="submission" date="2024-04" db="EMBL/GenBank/DDBJ databases">
        <title>The reference genome of an endangered Asteraceae, Deinandra increscens subsp. villosa, native to the Central Coast of California.</title>
        <authorList>
            <person name="Guilliams M."/>
            <person name="Hasenstab-Lehman K."/>
            <person name="Meyer R."/>
            <person name="Mcevoy S."/>
        </authorList>
    </citation>
    <scope>NUCLEOTIDE SEQUENCE [LARGE SCALE GENOMIC DNA]</scope>
    <source>
        <tissue evidence="1">Leaf</tissue>
    </source>
</reference>
<dbReference type="PANTHER" id="PTHR47165:SF4">
    <property type="entry name" value="OS03G0429900 PROTEIN"/>
    <property type="match status" value="1"/>
</dbReference>
<name>A0AAP0CVS4_9ASTR</name>
<dbReference type="EMBL" id="JBCNJP010000018">
    <property type="protein sequence ID" value="KAK9063036.1"/>
    <property type="molecule type" value="Genomic_DNA"/>
</dbReference>
<accession>A0AAP0CVS4</accession>
<dbReference type="AlphaFoldDB" id="A0AAP0CVS4"/>
<gene>
    <name evidence="1" type="ORF">SSX86_016906</name>
</gene>
<proteinExistence type="predicted"/>
<sequence length="304" mass="34967">MNPFPFKSVIRKFIPYFGKQPPKHKYLLLLDQKGDAIEARYDIKDRHLDSKIKEDSCYNIDGHVCTDPRSSGKIVNHPTSILIAKRGTMDAIADRPIPRFYYNFATYKMLEDRVKADNKLLTDYLGLIESTTNVYKQQSYNLRKIKLLDQDCNNVMLTLWERIAFDFNTENVVGKVLAISSAKVTRHPYDNLLQLESTDATVLKVDPPLNDLEQIKENKKPNTALQLALANSETGLTIAALMTKEPSEFKNKRYTVEARIKNYESDKGWYKAKCTDAECTSPLYKEKGRLICPDNHQFTLPLYN</sequence>
<dbReference type="InterPro" id="IPR012340">
    <property type="entry name" value="NA-bd_OB-fold"/>
</dbReference>
<comment type="caution">
    <text evidence="1">The sequence shown here is derived from an EMBL/GenBank/DDBJ whole genome shotgun (WGS) entry which is preliminary data.</text>
</comment>
<evidence type="ECO:0000313" key="2">
    <source>
        <dbReference type="Proteomes" id="UP001408789"/>
    </source>
</evidence>
<evidence type="ECO:0000313" key="1">
    <source>
        <dbReference type="EMBL" id="KAK9063036.1"/>
    </source>
</evidence>
<dbReference type="Proteomes" id="UP001408789">
    <property type="component" value="Unassembled WGS sequence"/>
</dbReference>
<dbReference type="PANTHER" id="PTHR47165">
    <property type="entry name" value="OS03G0429900 PROTEIN"/>
    <property type="match status" value="1"/>
</dbReference>
<keyword evidence="2" id="KW-1185">Reference proteome</keyword>